<dbReference type="Proteomes" id="UP001589894">
    <property type="component" value="Unassembled WGS sequence"/>
</dbReference>
<gene>
    <name evidence="2" type="ORF">ACFFHU_23245</name>
</gene>
<feature type="compositionally biased region" description="Basic and acidic residues" evidence="1">
    <location>
        <begin position="30"/>
        <end position="43"/>
    </location>
</feature>
<reference evidence="2 3" key="1">
    <citation type="submission" date="2024-09" db="EMBL/GenBank/DDBJ databases">
        <authorList>
            <person name="Sun Q."/>
            <person name="Mori K."/>
        </authorList>
    </citation>
    <scope>NUCLEOTIDE SEQUENCE [LARGE SCALE GENOMIC DNA]</scope>
    <source>
        <strain evidence="2 3">TBRC 2205</strain>
    </source>
</reference>
<keyword evidence="3" id="KW-1185">Reference proteome</keyword>
<name>A0ABV6P1Y2_9ACTN</name>
<protein>
    <submittedName>
        <fullName evidence="2">Uncharacterized protein</fullName>
    </submittedName>
</protein>
<dbReference type="EMBL" id="JBHLUE010000019">
    <property type="protein sequence ID" value="MFC0567043.1"/>
    <property type="molecule type" value="Genomic_DNA"/>
</dbReference>
<feature type="region of interest" description="Disordered" evidence="1">
    <location>
        <begin position="1"/>
        <end position="60"/>
    </location>
</feature>
<evidence type="ECO:0000256" key="1">
    <source>
        <dbReference type="SAM" id="MobiDB-lite"/>
    </source>
</evidence>
<proteinExistence type="predicted"/>
<organism evidence="2 3">
    <name type="scientific">Plantactinospora siamensis</name>
    <dbReference type="NCBI Taxonomy" id="555372"/>
    <lineage>
        <taxon>Bacteria</taxon>
        <taxon>Bacillati</taxon>
        <taxon>Actinomycetota</taxon>
        <taxon>Actinomycetes</taxon>
        <taxon>Micromonosporales</taxon>
        <taxon>Micromonosporaceae</taxon>
        <taxon>Plantactinospora</taxon>
    </lineage>
</organism>
<comment type="caution">
    <text evidence="2">The sequence shown here is derived from an EMBL/GenBank/DDBJ whole genome shotgun (WGS) entry which is preliminary data.</text>
</comment>
<dbReference type="RefSeq" id="WP_377342218.1">
    <property type="nucleotide sequence ID" value="NZ_JBHLUE010000019.1"/>
</dbReference>
<evidence type="ECO:0000313" key="3">
    <source>
        <dbReference type="Proteomes" id="UP001589894"/>
    </source>
</evidence>
<feature type="compositionally biased region" description="Basic and acidic residues" evidence="1">
    <location>
        <begin position="51"/>
        <end position="60"/>
    </location>
</feature>
<evidence type="ECO:0000313" key="2">
    <source>
        <dbReference type="EMBL" id="MFC0567043.1"/>
    </source>
</evidence>
<accession>A0ABV6P1Y2</accession>
<sequence length="60" mass="6607">MTEPEEDREKTPKTDAILFSPTANPRRVRCPGDHEGPCRHEEDAGSEGAGDDERPTKEAS</sequence>